<feature type="domain" description="Creatinase N-terminal" evidence="5">
    <location>
        <begin position="9"/>
        <end position="140"/>
    </location>
</feature>
<evidence type="ECO:0000313" key="6">
    <source>
        <dbReference type="EMBL" id="PIR74261.1"/>
    </source>
</evidence>
<evidence type="ECO:0000256" key="2">
    <source>
        <dbReference type="ARBA" id="ARBA00022801"/>
    </source>
</evidence>
<feature type="domain" description="Peptidase M24" evidence="4">
    <location>
        <begin position="149"/>
        <end position="356"/>
    </location>
</feature>
<dbReference type="GO" id="GO:0016787">
    <property type="term" value="F:hydrolase activity"/>
    <property type="evidence" value="ECO:0007669"/>
    <property type="project" value="UniProtKB-KW"/>
</dbReference>
<dbReference type="Pfam" id="PF00557">
    <property type="entry name" value="Peptidase_M24"/>
    <property type="match status" value="1"/>
</dbReference>
<dbReference type="Gene3D" id="3.90.230.10">
    <property type="entry name" value="Creatinase/methionine aminopeptidase superfamily"/>
    <property type="match status" value="1"/>
</dbReference>
<keyword evidence="2" id="KW-0378">Hydrolase</keyword>
<proteinExistence type="inferred from homology"/>
<dbReference type="InterPro" id="IPR036005">
    <property type="entry name" value="Creatinase/aminopeptidase-like"/>
</dbReference>
<name>A0A2H0TQ32_9BACT</name>
<dbReference type="InterPro" id="IPR001131">
    <property type="entry name" value="Peptidase_M24B_aminopep-P_CS"/>
</dbReference>
<keyword evidence="1 3" id="KW-0479">Metal-binding</keyword>
<dbReference type="PANTHER" id="PTHR46112">
    <property type="entry name" value="AMINOPEPTIDASE"/>
    <property type="match status" value="1"/>
</dbReference>
<gene>
    <name evidence="6" type="ORF">COU35_03135</name>
</gene>
<dbReference type="Pfam" id="PF01321">
    <property type="entry name" value="Creatinase_N"/>
    <property type="match status" value="1"/>
</dbReference>
<dbReference type="EMBL" id="PFCB01000023">
    <property type="protein sequence ID" value="PIR74261.1"/>
    <property type="molecule type" value="Genomic_DNA"/>
</dbReference>
<evidence type="ECO:0000259" key="5">
    <source>
        <dbReference type="Pfam" id="PF01321"/>
    </source>
</evidence>
<evidence type="ECO:0008006" key="8">
    <source>
        <dbReference type="Google" id="ProtNLM"/>
    </source>
</evidence>
<comment type="caution">
    <text evidence="6">The sequence shown here is derived from an EMBL/GenBank/DDBJ whole genome shotgun (WGS) entry which is preliminary data.</text>
</comment>
<dbReference type="SUPFAM" id="SSF55920">
    <property type="entry name" value="Creatinase/aminopeptidase"/>
    <property type="match status" value="1"/>
</dbReference>
<dbReference type="InterPro" id="IPR050659">
    <property type="entry name" value="Peptidase_M24B"/>
</dbReference>
<dbReference type="Gene3D" id="3.40.350.10">
    <property type="entry name" value="Creatinase/prolidase N-terminal domain"/>
    <property type="match status" value="1"/>
</dbReference>
<dbReference type="InterPro" id="IPR000587">
    <property type="entry name" value="Creatinase_N"/>
</dbReference>
<dbReference type="InterPro" id="IPR029149">
    <property type="entry name" value="Creatin/AminoP/Spt16_N"/>
</dbReference>
<evidence type="ECO:0000259" key="4">
    <source>
        <dbReference type="Pfam" id="PF00557"/>
    </source>
</evidence>
<accession>A0A2H0TQ32</accession>
<dbReference type="SUPFAM" id="SSF53092">
    <property type="entry name" value="Creatinase/prolidase N-terminal domain"/>
    <property type="match status" value="1"/>
</dbReference>
<evidence type="ECO:0000256" key="3">
    <source>
        <dbReference type="RuleBase" id="RU000590"/>
    </source>
</evidence>
<comment type="similarity">
    <text evidence="3">Belongs to the peptidase M24B family.</text>
</comment>
<protein>
    <recommendedName>
        <fullName evidence="8">Xaa-Pro dipeptidase</fullName>
    </recommendedName>
</protein>
<dbReference type="PROSITE" id="PS00491">
    <property type="entry name" value="PROLINE_PEPTIDASE"/>
    <property type="match status" value="1"/>
</dbReference>
<dbReference type="AlphaFoldDB" id="A0A2H0TQ32"/>
<dbReference type="Proteomes" id="UP000230154">
    <property type="component" value="Unassembled WGS sequence"/>
</dbReference>
<organism evidence="6 7">
    <name type="scientific">Candidatus Magasanikbacteria bacterium CG10_big_fil_rev_8_21_14_0_10_47_10</name>
    <dbReference type="NCBI Taxonomy" id="1974652"/>
    <lineage>
        <taxon>Bacteria</taxon>
        <taxon>Candidatus Magasanikiibacteriota</taxon>
    </lineage>
</organism>
<evidence type="ECO:0000256" key="1">
    <source>
        <dbReference type="ARBA" id="ARBA00022723"/>
    </source>
</evidence>
<dbReference type="PANTHER" id="PTHR46112:SF3">
    <property type="entry name" value="AMINOPEPTIDASE YPDF"/>
    <property type="match status" value="1"/>
</dbReference>
<dbReference type="InterPro" id="IPR000994">
    <property type="entry name" value="Pept_M24"/>
</dbReference>
<reference evidence="7" key="1">
    <citation type="submission" date="2017-09" db="EMBL/GenBank/DDBJ databases">
        <title>Depth-based differentiation of microbial function through sediment-hosted aquifers and enrichment of novel symbionts in the deep terrestrial subsurface.</title>
        <authorList>
            <person name="Probst A.J."/>
            <person name="Ladd B."/>
            <person name="Jarett J.K."/>
            <person name="Geller-Mcgrath D.E."/>
            <person name="Sieber C.M.K."/>
            <person name="Emerson J.B."/>
            <person name="Anantharaman K."/>
            <person name="Thomas B.C."/>
            <person name="Malmstrom R."/>
            <person name="Stieglmeier M."/>
            <person name="Klingl A."/>
            <person name="Woyke T."/>
            <person name="Ryan C.M."/>
            <person name="Banfield J.F."/>
        </authorList>
    </citation>
    <scope>NUCLEOTIDE SEQUENCE [LARGE SCALE GENOMIC DNA]</scope>
</reference>
<evidence type="ECO:0000313" key="7">
    <source>
        <dbReference type="Proteomes" id="UP000230154"/>
    </source>
</evidence>
<dbReference type="GO" id="GO:0046872">
    <property type="term" value="F:metal ion binding"/>
    <property type="evidence" value="ECO:0007669"/>
    <property type="project" value="UniProtKB-KW"/>
</dbReference>
<sequence>MTDTMYQNRIKKLREILDEKNTQAILVTNATNIFYLTGFIGISPTDRESALLVTNEIAYLFVPKMYEQKARNLALETSGVKRIVDHERHSLLTHFCEFVDNAKPVLCEALDLTISEYKNIEEKTKITLLPESGAIERLRLTKDADEIEALAQAVTITERIFEDVVEVLRRVDDISELSELDIVDSMRALGRHYGADGFGFDPIVALGANAAEPHYVSGNAQLKTKNCLLLDFGFAYNGYSADLTRTIFLGRADDEFKRVYELVQRANEQCIAAAMPGVSTKDLHRLSVDIFSKEGLSKHYLHSLGHGLGLNVHETPSVGPGQDSILESGMVITIEPGLYFAKKFGVRIEDDILITDTGNTPLTRSNRNLVEIV</sequence>